<name>A0AA40KIR6_9HYME</name>
<accession>A0AA40KIR6</accession>
<organism evidence="2 3">
    <name type="scientific">Melipona bicolor</name>
    <dbReference type="NCBI Taxonomy" id="60889"/>
    <lineage>
        <taxon>Eukaryota</taxon>
        <taxon>Metazoa</taxon>
        <taxon>Ecdysozoa</taxon>
        <taxon>Arthropoda</taxon>
        <taxon>Hexapoda</taxon>
        <taxon>Insecta</taxon>
        <taxon>Pterygota</taxon>
        <taxon>Neoptera</taxon>
        <taxon>Endopterygota</taxon>
        <taxon>Hymenoptera</taxon>
        <taxon>Apocrita</taxon>
        <taxon>Aculeata</taxon>
        <taxon>Apoidea</taxon>
        <taxon>Anthophila</taxon>
        <taxon>Apidae</taxon>
        <taxon>Melipona</taxon>
    </lineage>
</organism>
<comment type="caution">
    <text evidence="2">The sequence shown here is derived from an EMBL/GenBank/DDBJ whole genome shotgun (WGS) entry which is preliminary data.</text>
</comment>
<evidence type="ECO:0000313" key="2">
    <source>
        <dbReference type="EMBL" id="KAK1121736.1"/>
    </source>
</evidence>
<dbReference type="AlphaFoldDB" id="A0AA40KIR6"/>
<dbReference type="EMBL" id="JAHYIQ010000025">
    <property type="protein sequence ID" value="KAK1121736.1"/>
    <property type="molecule type" value="Genomic_DNA"/>
</dbReference>
<keyword evidence="3" id="KW-1185">Reference proteome</keyword>
<dbReference type="Proteomes" id="UP001177670">
    <property type="component" value="Unassembled WGS sequence"/>
</dbReference>
<evidence type="ECO:0000313" key="3">
    <source>
        <dbReference type="Proteomes" id="UP001177670"/>
    </source>
</evidence>
<gene>
    <name evidence="2" type="ORF">K0M31_010047</name>
</gene>
<protein>
    <submittedName>
        <fullName evidence="2">Uncharacterized protein</fullName>
    </submittedName>
</protein>
<feature type="compositionally biased region" description="Polar residues" evidence="1">
    <location>
        <begin position="26"/>
        <end position="44"/>
    </location>
</feature>
<sequence>MRACSSEILANLKSAFFQKRRELRPTTKSNRSPAAASKRSSTRGPNAFGPTSLLLNDLRGAWIDPLRSDLRRGSRCCNCRWIWKCRGFSLPSKSSQSRKWGLNGAEEHFGKKKQMLAGDFSGSIETTVVPWMHDDDDNEDDLFGKRRIPMGGRSMSWGKGEAVGATTRKRETAGCSGKERKAEGRAAVGLISQGYIWNLMEAEFCRPPSVLCTQADFSGGLAYKSI</sequence>
<evidence type="ECO:0000256" key="1">
    <source>
        <dbReference type="SAM" id="MobiDB-lite"/>
    </source>
</evidence>
<feature type="region of interest" description="Disordered" evidence="1">
    <location>
        <begin position="21"/>
        <end position="48"/>
    </location>
</feature>
<proteinExistence type="predicted"/>
<reference evidence="2" key="1">
    <citation type="submission" date="2021-10" db="EMBL/GenBank/DDBJ databases">
        <title>Melipona bicolor Genome sequencing and assembly.</title>
        <authorList>
            <person name="Araujo N.S."/>
            <person name="Arias M.C."/>
        </authorList>
    </citation>
    <scope>NUCLEOTIDE SEQUENCE</scope>
    <source>
        <strain evidence="2">USP_2M_L1-L4_2017</strain>
        <tissue evidence="2">Whole body</tissue>
    </source>
</reference>